<feature type="domain" description="Glycosyltransferase 2-like" evidence="1">
    <location>
        <begin position="9"/>
        <end position="135"/>
    </location>
</feature>
<dbReference type="Pfam" id="PF00535">
    <property type="entry name" value="Glycos_transf_2"/>
    <property type="match status" value="1"/>
</dbReference>
<name>A0ABZ3F3B0_9HELI</name>
<dbReference type="RefSeq" id="WP_300446227.1">
    <property type="nucleotide sequence ID" value="NZ_CP145316.1"/>
</dbReference>
<dbReference type="Proteomes" id="UP001434737">
    <property type="component" value="Chromosome"/>
</dbReference>
<proteinExistence type="predicted"/>
<organism evidence="2 3">
    <name type="scientific">Helicobacter mastomyrinus</name>
    <dbReference type="NCBI Taxonomy" id="287948"/>
    <lineage>
        <taxon>Bacteria</taxon>
        <taxon>Pseudomonadati</taxon>
        <taxon>Campylobacterota</taxon>
        <taxon>Epsilonproteobacteria</taxon>
        <taxon>Campylobacterales</taxon>
        <taxon>Helicobacteraceae</taxon>
        <taxon>Helicobacter</taxon>
    </lineage>
</organism>
<sequence length="291" mass="33847">MSANLPCVSIITIVYNDREHIKDTMDSVISQDYPMIEYIIIDGASTDGTKAFIESYIASMCNITLRDTQRFYMEATHRTKAHFTFKFLSQKDKGIYDAMNKGIDLATGEWCNFMNCGDRFYAHTTIRELFERYLLGSGGGAYNIIYGDTHIIYDSSHSKILYAHNTSHKYHHRFIHQSAFIATSLMKRFKYDTSFQIAGDTDFFTKAYNAKYTFIHIPVIVSSFEVIGISSQLSMQMFKEDCKIGYKYNRLFPVFLALKYIFYIIPRVCIRNAVPTRFRNRARILFSKRHS</sequence>
<dbReference type="SUPFAM" id="SSF53448">
    <property type="entry name" value="Nucleotide-diphospho-sugar transferases"/>
    <property type="match status" value="1"/>
</dbReference>
<protein>
    <submittedName>
        <fullName evidence="2">Glycosyltransferase family 2 protein</fullName>
        <ecNumber evidence="2">2.4.-.-</ecNumber>
    </submittedName>
</protein>
<accession>A0ABZ3F3B0</accession>
<dbReference type="CDD" id="cd06433">
    <property type="entry name" value="GT_2_WfgS_like"/>
    <property type="match status" value="1"/>
</dbReference>
<dbReference type="EMBL" id="CP145316">
    <property type="protein sequence ID" value="XAM17654.1"/>
    <property type="molecule type" value="Genomic_DNA"/>
</dbReference>
<dbReference type="Gene3D" id="3.90.550.10">
    <property type="entry name" value="Spore Coat Polysaccharide Biosynthesis Protein SpsA, Chain A"/>
    <property type="match status" value="1"/>
</dbReference>
<dbReference type="GO" id="GO:0016757">
    <property type="term" value="F:glycosyltransferase activity"/>
    <property type="evidence" value="ECO:0007669"/>
    <property type="project" value="UniProtKB-KW"/>
</dbReference>
<dbReference type="EC" id="2.4.-.-" evidence="2"/>
<evidence type="ECO:0000313" key="2">
    <source>
        <dbReference type="EMBL" id="XAM17654.1"/>
    </source>
</evidence>
<dbReference type="PANTHER" id="PTHR43685">
    <property type="entry name" value="GLYCOSYLTRANSFERASE"/>
    <property type="match status" value="1"/>
</dbReference>
<evidence type="ECO:0000313" key="3">
    <source>
        <dbReference type="Proteomes" id="UP001434737"/>
    </source>
</evidence>
<gene>
    <name evidence="2" type="ORF">V3I05_08160</name>
</gene>
<keyword evidence="2" id="KW-0328">Glycosyltransferase</keyword>
<keyword evidence="3" id="KW-1185">Reference proteome</keyword>
<reference evidence="2 3" key="1">
    <citation type="submission" date="2024-02" db="EMBL/GenBank/DDBJ databases">
        <title>Genome and pathogenicity analysis of Helicobacter mastomyrinus isolated from mice.</title>
        <authorList>
            <person name="Zhu L."/>
        </authorList>
    </citation>
    <scope>NUCLEOTIDE SEQUENCE [LARGE SCALE GENOMIC DNA]</scope>
    <source>
        <strain evidence="2 3">Hm-17</strain>
    </source>
</reference>
<dbReference type="InterPro" id="IPR050834">
    <property type="entry name" value="Glycosyltransf_2"/>
</dbReference>
<evidence type="ECO:0000259" key="1">
    <source>
        <dbReference type="Pfam" id="PF00535"/>
    </source>
</evidence>
<dbReference type="PANTHER" id="PTHR43685:SF2">
    <property type="entry name" value="GLYCOSYLTRANSFERASE 2-LIKE DOMAIN-CONTAINING PROTEIN"/>
    <property type="match status" value="1"/>
</dbReference>
<keyword evidence="2" id="KW-0808">Transferase</keyword>
<dbReference type="InterPro" id="IPR029044">
    <property type="entry name" value="Nucleotide-diphossugar_trans"/>
</dbReference>
<dbReference type="InterPro" id="IPR001173">
    <property type="entry name" value="Glyco_trans_2-like"/>
</dbReference>